<evidence type="ECO:0000256" key="3">
    <source>
        <dbReference type="ARBA" id="ARBA00022722"/>
    </source>
</evidence>
<sequence length="1585" mass="176793">MDGNNIYFALPEPFDPSTATLDFEQWVKKFKACSLANQWQEADQLRHLPTLLRGDAWIQYDDLNDDQKDTMDHLVENLSRKLNMATQFQCAEKLYQRTFDPRVESLLTYLNDVKRLARHAYPDMNEQQTGPIVLTAFIRGLRGHSASLARKVRNSNPANLEQALEKAQFILSDPFDEPHEQGNDVLALTKNDETVEVSPEEEEYLHSAPSKESAVQSSVSKPPAWLPDVINAIRKANACDYCGKQGHEVSNCFKKMRDEGVLPASRRPTRWVDLQPRKRQRQGDYREEYPKTPGALCTYCARMNHTTEQCIVKKRAEALKKQMPAIQAVTLDLPGRSSVQLSDTCTIDVVLKEDGIRLKKNALVDSGSALSIIDAKVLGELPVSSRLNVADKLLCTTANMSKLHTLGSVVLDILIGSSLFSGKFYVSVSPLVTPIIIGRDVMAASGMTVRFETRGASAGLGSTSAALTPRDYDDWKTLPPGWEVDEVVYSTSKVYIVSARRSEPASEDQPKHRFYVGINPGMVKDPSRAEQLGAVRAHKKLLEASKEARQASDGCFKKWLGEGRLQPSVLTSSSSTTSWYIVGGSGRRYRPVFSFLHLNRNLRAAFAKEPFSQALIANLIEKSRCYQYVTINDVEDAYMHLWLLPSNRRLFTVNISPLEETPKFFEFCCLPYGPSHCPRILEICLQWLLTKRELNVDYEPDTAAEKELSSLFEDYDLKFKPTKRQVLTEQDCRLLGLSYVGHDAAKYAGGYILKQNGKSYLQRVHVFSAKECHLPIVCLEAHVFYRSMAAVHRIELVARQRFDRVFYHVDNVAVEVTFRGGRPASASSKDAKPILLKYLAMAHELFNPQDFGHENKDYRKRYPSVVAIQADGKRGLVPTKLPTRSYIVEEQCRDPQLARVRDYVAHGKKPDKAIALCYSLVWSTLLLREDTLMKVSTAVNGKEISDAVVVCVLPPSLVSPVLYFFHHPDGAKHPGIQRLLLSIKALYWFPKIYKRVCDHIRACRPCQEQQLRQTWTQRGVQGFAPPSPWHTVAADVLSVSYPTGRLLLLVTICLFSYWPEVRVIHNKSSKEIMLALRSINSQIGPMKILRTDRGLEFQGEVDKYLKEIGAAHSVTLPYSPVPVVEQLNKTILQKFQVAYNSPIWRRLSAVAILDDILWSLRTTPIVYVRQQHLEEVENVLTEKKAKAIMKKEEPDDAGVRHFSDDFDWRLHTSLVVLDTLFSVDDIRDGQDLDEIVSMPDQLPDGLLQRVNREVPDLPPVPAFNPEAPPADVLHPRRVPPPSTMADEDEFLYGAPAIPPAPAENVRLSPPVSVPPAVSPRRRRVLRPGPVARPSPTPLAPTPPVCESPGPTDFATPTASSAADDPAATDSPSRPAPSRPSLTTPPDEPASPVLPPLPSRPSDEPTPVRSRSSSRLLVTPDEYSSPSAPSRDTSRLVDESPSGRSRSPSPLSPRPVQPSVASSSPSRPSRSSDEPTPVRSRSTTPVAPRETPEESTPPLPMVDSPATERGFESPQGTATPSSDPDSVQQPPAEASPPRTDVDPEPTRPFTRSRAGRQPRPPVRFDPDTYVPVALRSEQGHVRSDSS</sequence>
<protein>
    <submittedName>
        <fullName evidence="7">Paraneoplastic Ma antigen</fullName>
    </submittedName>
</protein>
<feature type="compositionally biased region" description="Pro residues" evidence="5">
    <location>
        <begin position="1257"/>
        <end position="1268"/>
    </location>
</feature>
<feature type="compositionally biased region" description="Pro residues" evidence="5">
    <location>
        <begin position="1330"/>
        <end position="1345"/>
    </location>
</feature>
<dbReference type="Gene3D" id="1.10.340.70">
    <property type="match status" value="1"/>
</dbReference>
<name>A0A7J6NIG8_PEROL</name>
<feature type="compositionally biased region" description="Low complexity" evidence="5">
    <location>
        <begin position="1439"/>
        <end position="1448"/>
    </location>
</feature>
<evidence type="ECO:0000313" key="8">
    <source>
        <dbReference type="Proteomes" id="UP000541610"/>
    </source>
</evidence>
<evidence type="ECO:0000259" key="6">
    <source>
        <dbReference type="PROSITE" id="PS50994"/>
    </source>
</evidence>
<dbReference type="Proteomes" id="UP000541610">
    <property type="component" value="Unassembled WGS sequence"/>
</dbReference>
<dbReference type="SUPFAM" id="SSF50630">
    <property type="entry name" value="Acid proteases"/>
    <property type="match status" value="1"/>
</dbReference>
<dbReference type="Gene3D" id="3.30.70.270">
    <property type="match status" value="1"/>
</dbReference>
<dbReference type="CDD" id="cd00303">
    <property type="entry name" value="retropepsin_like"/>
    <property type="match status" value="1"/>
</dbReference>
<proteinExistence type="predicted"/>
<feature type="compositionally biased region" description="Basic and acidic residues" evidence="5">
    <location>
        <begin position="1576"/>
        <end position="1585"/>
    </location>
</feature>
<evidence type="ECO:0000256" key="4">
    <source>
        <dbReference type="ARBA" id="ARBA00022759"/>
    </source>
</evidence>
<dbReference type="Gene3D" id="3.30.420.10">
    <property type="entry name" value="Ribonuclease H-like superfamily/Ribonuclease H"/>
    <property type="match status" value="1"/>
</dbReference>
<feature type="compositionally biased region" description="Low complexity" evidence="5">
    <location>
        <begin position="1519"/>
        <end position="1530"/>
    </location>
</feature>
<accession>A0A7J6NIG8</accession>
<feature type="compositionally biased region" description="Low complexity" evidence="5">
    <location>
        <begin position="1456"/>
        <end position="1468"/>
    </location>
</feature>
<evidence type="ECO:0000256" key="2">
    <source>
        <dbReference type="ARBA" id="ARBA00022695"/>
    </source>
</evidence>
<dbReference type="GO" id="GO:0003676">
    <property type="term" value="F:nucleic acid binding"/>
    <property type="evidence" value="ECO:0007669"/>
    <property type="project" value="InterPro"/>
</dbReference>
<dbReference type="PANTHER" id="PTHR37984:SF5">
    <property type="entry name" value="PROTEIN NYNRIN-LIKE"/>
    <property type="match status" value="1"/>
</dbReference>
<dbReference type="PROSITE" id="PS50994">
    <property type="entry name" value="INTEGRASE"/>
    <property type="match status" value="1"/>
</dbReference>
<dbReference type="InterPro" id="IPR012337">
    <property type="entry name" value="RNaseH-like_sf"/>
</dbReference>
<dbReference type="OrthoDB" id="6091153at2759"/>
<keyword evidence="4" id="KW-0255">Endonuclease</keyword>
<evidence type="ECO:0000313" key="7">
    <source>
        <dbReference type="EMBL" id="KAF4683625.1"/>
    </source>
</evidence>
<feature type="domain" description="Integrase catalytic" evidence="6">
    <location>
        <begin position="1024"/>
        <end position="1120"/>
    </location>
</feature>
<feature type="compositionally biased region" description="Polar residues" evidence="5">
    <location>
        <begin position="1421"/>
        <end position="1430"/>
    </location>
</feature>
<dbReference type="Gene3D" id="3.10.10.10">
    <property type="entry name" value="HIV Type 1 Reverse Transcriptase, subunit A, domain 1"/>
    <property type="match status" value="1"/>
</dbReference>
<comment type="caution">
    <text evidence="7">The sequence shown here is derived from an EMBL/GenBank/DDBJ whole genome shotgun (WGS) entry which is preliminary data.</text>
</comment>
<feature type="region of interest" description="Disordered" evidence="5">
    <location>
        <begin position="1257"/>
        <end position="1585"/>
    </location>
</feature>
<dbReference type="InterPro" id="IPR036397">
    <property type="entry name" value="RNaseH_sf"/>
</dbReference>
<dbReference type="InterPro" id="IPR043128">
    <property type="entry name" value="Rev_trsase/Diguanyl_cyclase"/>
</dbReference>
<keyword evidence="3" id="KW-0540">Nuclease</keyword>
<feature type="compositionally biased region" description="Pro residues" evidence="5">
    <location>
        <begin position="1385"/>
        <end position="1398"/>
    </location>
</feature>
<dbReference type="InterPro" id="IPR001584">
    <property type="entry name" value="Integrase_cat-core"/>
</dbReference>
<dbReference type="InterPro" id="IPR041588">
    <property type="entry name" value="Integrase_H2C2"/>
</dbReference>
<reference evidence="7 8" key="1">
    <citation type="submission" date="2020-04" db="EMBL/GenBank/DDBJ databases">
        <title>Perkinsus olseni comparative genomics.</title>
        <authorList>
            <person name="Bogema D.R."/>
        </authorList>
    </citation>
    <scope>NUCLEOTIDE SEQUENCE [LARGE SCALE GENOMIC DNA]</scope>
    <source>
        <strain evidence="7">00978-12</strain>
    </source>
</reference>
<keyword evidence="2" id="KW-0548">Nucleotidyltransferase</keyword>
<dbReference type="PANTHER" id="PTHR37984">
    <property type="entry name" value="PROTEIN CBG26694"/>
    <property type="match status" value="1"/>
</dbReference>
<dbReference type="SUPFAM" id="SSF56672">
    <property type="entry name" value="DNA/RNA polymerases"/>
    <property type="match status" value="1"/>
</dbReference>
<evidence type="ECO:0000256" key="1">
    <source>
        <dbReference type="ARBA" id="ARBA00022679"/>
    </source>
</evidence>
<dbReference type="GO" id="GO:0016779">
    <property type="term" value="F:nucleotidyltransferase activity"/>
    <property type="evidence" value="ECO:0007669"/>
    <property type="project" value="UniProtKB-KW"/>
</dbReference>
<dbReference type="InterPro" id="IPR043502">
    <property type="entry name" value="DNA/RNA_pol_sf"/>
</dbReference>
<dbReference type="EMBL" id="JABANP010000355">
    <property type="protein sequence ID" value="KAF4683625.1"/>
    <property type="molecule type" value="Genomic_DNA"/>
</dbReference>
<keyword evidence="1" id="KW-0808">Transferase</keyword>
<dbReference type="InterPro" id="IPR050951">
    <property type="entry name" value="Retrovirus_Pol_polyprotein"/>
</dbReference>
<dbReference type="GO" id="GO:0004519">
    <property type="term" value="F:endonuclease activity"/>
    <property type="evidence" value="ECO:0007669"/>
    <property type="project" value="UniProtKB-KW"/>
</dbReference>
<dbReference type="Pfam" id="PF17921">
    <property type="entry name" value="Integrase_H2C2"/>
    <property type="match status" value="1"/>
</dbReference>
<organism evidence="7 8">
    <name type="scientific">Perkinsus olseni</name>
    <name type="common">Perkinsus atlanticus</name>
    <dbReference type="NCBI Taxonomy" id="32597"/>
    <lineage>
        <taxon>Eukaryota</taxon>
        <taxon>Sar</taxon>
        <taxon>Alveolata</taxon>
        <taxon>Perkinsozoa</taxon>
        <taxon>Perkinsea</taxon>
        <taxon>Perkinsida</taxon>
        <taxon>Perkinsidae</taxon>
        <taxon>Perkinsus</taxon>
    </lineage>
</organism>
<dbReference type="InterPro" id="IPR021109">
    <property type="entry name" value="Peptidase_aspartic_dom_sf"/>
</dbReference>
<dbReference type="SUPFAM" id="SSF53098">
    <property type="entry name" value="Ribonuclease H-like"/>
    <property type="match status" value="1"/>
</dbReference>
<dbReference type="Gene3D" id="2.40.70.10">
    <property type="entry name" value="Acid Proteases"/>
    <property type="match status" value="1"/>
</dbReference>
<gene>
    <name evidence="7" type="primary">PNMA2_4</name>
    <name evidence="7" type="ORF">FOZ60_008839</name>
</gene>
<evidence type="ECO:0000256" key="5">
    <source>
        <dbReference type="SAM" id="MobiDB-lite"/>
    </source>
</evidence>
<feature type="compositionally biased region" description="Low complexity" evidence="5">
    <location>
        <begin position="1350"/>
        <end position="1372"/>
    </location>
</feature>
<keyword evidence="4" id="KW-0378">Hydrolase</keyword>
<dbReference type="GO" id="GO:0015074">
    <property type="term" value="P:DNA integration"/>
    <property type="evidence" value="ECO:0007669"/>
    <property type="project" value="InterPro"/>
</dbReference>